<dbReference type="PATRIC" id="fig|1747903.4.peg.103"/>
<name>A0A1A7BWX2_9BURK</name>
<gene>
    <name evidence="4" type="ORF">ASR47_100195</name>
</gene>
<dbReference type="STRING" id="1747903.ASR47_100195"/>
<comment type="caution">
    <text evidence="4">The sequence shown here is derived from an EMBL/GenBank/DDBJ whole genome shotgun (WGS) entry which is preliminary data.</text>
</comment>
<evidence type="ECO:0000313" key="5">
    <source>
        <dbReference type="Proteomes" id="UP000092713"/>
    </source>
</evidence>
<dbReference type="Pfam" id="PF01596">
    <property type="entry name" value="Methyltransf_3"/>
    <property type="match status" value="1"/>
</dbReference>
<evidence type="ECO:0000256" key="3">
    <source>
        <dbReference type="ARBA" id="ARBA00022691"/>
    </source>
</evidence>
<evidence type="ECO:0000313" key="4">
    <source>
        <dbReference type="EMBL" id="OBV36623.1"/>
    </source>
</evidence>
<dbReference type="Gene3D" id="3.40.50.150">
    <property type="entry name" value="Vaccinia Virus protein VP39"/>
    <property type="match status" value="1"/>
</dbReference>
<dbReference type="PANTHER" id="PTHR43167:SF1">
    <property type="entry name" value="PUTATIVE (AFU_ORTHOLOGUE AFUA_6G01830)-RELATED"/>
    <property type="match status" value="1"/>
</dbReference>
<dbReference type="RefSeq" id="WP_065310424.1">
    <property type="nucleotide sequence ID" value="NZ_LOCQ01000062.1"/>
</dbReference>
<organism evidence="4 5">
    <name type="scientific">Janthinobacterium psychrotolerans</name>
    <dbReference type="NCBI Taxonomy" id="1747903"/>
    <lineage>
        <taxon>Bacteria</taxon>
        <taxon>Pseudomonadati</taxon>
        <taxon>Pseudomonadota</taxon>
        <taxon>Betaproteobacteria</taxon>
        <taxon>Burkholderiales</taxon>
        <taxon>Oxalobacteraceae</taxon>
        <taxon>Janthinobacterium</taxon>
    </lineage>
</organism>
<reference evidence="4 5" key="1">
    <citation type="submission" date="2016-04" db="EMBL/GenBank/DDBJ databases">
        <title>Draft genome sequence of Janthinobacterium psychrotolerans sp. nov., isolated from freshwater sediments in Denmark.</title>
        <authorList>
            <person name="Gong X."/>
            <person name="Skrivergaard S."/>
            <person name="Korsgaard B.S."/>
            <person name="Schreiber L."/>
            <person name="Marshall I.P."/>
            <person name="Finster K."/>
            <person name="Schramm A."/>
        </authorList>
    </citation>
    <scope>NUCLEOTIDE SEQUENCE [LARGE SCALE GENOMIC DNA]</scope>
    <source>
        <strain evidence="4 5">S3-2</strain>
    </source>
</reference>
<evidence type="ECO:0000256" key="1">
    <source>
        <dbReference type="ARBA" id="ARBA00022603"/>
    </source>
</evidence>
<keyword evidence="1 4" id="KW-0489">Methyltransferase</keyword>
<dbReference type="InterPro" id="IPR002935">
    <property type="entry name" value="SAM_O-MeTrfase"/>
</dbReference>
<protein>
    <submittedName>
        <fullName evidence="4">Putative O-methyltransferase YrrM</fullName>
    </submittedName>
</protein>
<dbReference type="OrthoDB" id="9799672at2"/>
<evidence type="ECO:0000256" key="2">
    <source>
        <dbReference type="ARBA" id="ARBA00022679"/>
    </source>
</evidence>
<dbReference type="PROSITE" id="PS51682">
    <property type="entry name" value="SAM_OMT_I"/>
    <property type="match status" value="1"/>
</dbReference>
<dbReference type="PANTHER" id="PTHR43167">
    <property type="entry name" value="PUTATIVE (AFU_ORTHOLOGUE AFUA_6G01830)-RELATED"/>
    <property type="match status" value="1"/>
</dbReference>
<keyword evidence="5" id="KW-1185">Reference proteome</keyword>
<proteinExistence type="predicted"/>
<dbReference type="AlphaFoldDB" id="A0A1A7BWX2"/>
<dbReference type="GO" id="GO:0032259">
    <property type="term" value="P:methylation"/>
    <property type="evidence" value="ECO:0007669"/>
    <property type="project" value="UniProtKB-KW"/>
</dbReference>
<dbReference type="GO" id="GO:0008171">
    <property type="term" value="F:O-methyltransferase activity"/>
    <property type="evidence" value="ECO:0007669"/>
    <property type="project" value="InterPro"/>
</dbReference>
<sequence>MTLNTSLDTLLSELEAFGIANDAVHAERGSRMLNITRDTGQLLAALIQARGAQRLLEIGTSNGYSTLWLARAAQALQGKVVTVEQADDKYAMAQANFARAQFAEVIEQKLGDAGEVLRAAHDGAHDFIFLDSARSQYQAWWPQLDRVLAPGGVLVVDNATSHYGEMAVFLDGILLDARYTSCLVPVGKGEFIAVKARS</sequence>
<dbReference type="Proteomes" id="UP000092713">
    <property type="component" value="Unassembled WGS sequence"/>
</dbReference>
<dbReference type="CDD" id="cd02440">
    <property type="entry name" value="AdoMet_MTases"/>
    <property type="match status" value="1"/>
</dbReference>
<dbReference type="InterPro" id="IPR029063">
    <property type="entry name" value="SAM-dependent_MTases_sf"/>
</dbReference>
<accession>A0A1A7BWX2</accession>
<dbReference type="EMBL" id="LOCQ01000062">
    <property type="protein sequence ID" value="OBV36623.1"/>
    <property type="molecule type" value="Genomic_DNA"/>
</dbReference>
<dbReference type="SUPFAM" id="SSF53335">
    <property type="entry name" value="S-adenosyl-L-methionine-dependent methyltransferases"/>
    <property type="match status" value="1"/>
</dbReference>
<keyword evidence="3" id="KW-0949">S-adenosyl-L-methionine</keyword>
<keyword evidence="2 4" id="KW-0808">Transferase</keyword>